<name>A0A329M0N4_9BACL</name>
<dbReference type="Gene3D" id="3.90.1200.10">
    <property type="match status" value="1"/>
</dbReference>
<dbReference type="Pfam" id="PF01636">
    <property type="entry name" value="APH"/>
    <property type="match status" value="1"/>
</dbReference>
<keyword evidence="3" id="KW-1185">Reference proteome</keyword>
<sequence>MRQNRKRFVRPPCVRFKLWLIYISGEKCQYFTTSFTPKSEAKWQLKYANDAEHEVICHNDAAYYNLVFRNGEPAALIDFDIAGPGPLRACGTSHIPFTHRYRSGILCLTFLREKWK</sequence>
<dbReference type="RefSeq" id="WP_113035343.1">
    <property type="nucleotide sequence ID" value="NZ_QMFB01000029.1"/>
</dbReference>
<organism evidence="2 3">
    <name type="scientific">Paenibacillus contaminans</name>
    <dbReference type="NCBI Taxonomy" id="450362"/>
    <lineage>
        <taxon>Bacteria</taxon>
        <taxon>Bacillati</taxon>
        <taxon>Bacillota</taxon>
        <taxon>Bacilli</taxon>
        <taxon>Bacillales</taxon>
        <taxon>Paenibacillaceae</taxon>
        <taxon>Paenibacillus</taxon>
    </lineage>
</organism>
<dbReference type="SUPFAM" id="SSF56112">
    <property type="entry name" value="Protein kinase-like (PK-like)"/>
    <property type="match status" value="1"/>
</dbReference>
<gene>
    <name evidence="2" type="ORF">DQG23_33235</name>
</gene>
<evidence type="ECO:0000313" key="2">
    <source>
        <dbReference type="EMBL" id="RAV13669.1"/>
    </source>
</evidence>
<dbReference type="InterPro" id="IPR011009">
    <property type="entry name" value="Kinase-like_dom_sf"/>
</dbReference>
<dbReference type="Proteomes" id="UP000250369">
    <property type="component" value="Unassembled WGS sequence"/>
</dbReference>
<accession>A0A329M0N4</accession>
<dbReference type="AlphaFoldDB" id="A0A329M0N4"/>
<reference evidence="2 3" key="1">
    <citation type="journal article" date="2009" name="Int. J. Syst. Evol. Microbiol.">
        <title>Paenibacillus contaminans sp. nov., isolated from a contaminated laboratory plate.</title>
        <authorList>
            <person name="Chou J.H."/>
            <person name="Lee J.H."/>
            <person name="Lin M.C."/>
            <person name="Chang P.S."/>
            <person name="Arun A.B."/>
            <person name="Young C.C."/>
            <person name="Chen W.M."/>
        </authorList>
    </citation>
    <scope>NUCLEOTIDE SEQUENCE [LARGE SCALE GENOMIC DNA]</scope>
    <source>
        <strain evidence="2 3">CKOBP-6</strain>
    </source>
</reference>
<feature type="domain" description="Aminoglycoside phosphotransferase" evidence="1">
    <location>
        <begin position="40"/>
        <end position="87"/>
    </location>
</feature>
<evidence type="ECO:0000259" key="1">
    <source>
        <dbReference type="Pfam" id="PF01636"/>
    </source>
</evidence>
<dbReference type="EMBL" id="QMFB01000029">
    <property type="protein sequence ID" value="RAV13669.1"/>
    <property type="molecule type" value="Genomic_DNA"/>
</dbReference>
<comment type="caution">
    <text evidence="2">The sequence shown here is derived from an EMBL/GenBank/DDBJ whole genome shotgun (WGS) entry which is preliminary data.</text>
</comment>
<dbReference type="InterPro" id="IPR002575">
    <property type="entry name" value="Aminoglycoside_PTrfase"/>
</dbReference>
<protein>
    <recommendedName>
        <fullName evidence="1">Aminoglycoside phosphotransferase domain-containing protein</fullName>
    </recommendedName>
</protein>
<proteinExistence type="predicted"/>
<evidence type="ECO:0000313" key="3">
    <source>
        <dbReference type="Proteomes" id="UP000250369"/>
    </source>
</evidence>
<dbReference type="OrthoDB" id="236897at2"/>